<gene>
    <name evidence="5" type="ORF">COCMIDRAFT_94583</name>
</gene>
<proteinExistence type="predicted"/>
<dbReference type="PANTHER" id="PTHR10039:SF10">
    <property type="entry name" value="NACHT DOMAIN-CONTAINING PROTEIN"/>
    <property type="match status" value="1"/>
</dbReference>
<dbReference type="eggNOG" id="ENOG502SJFX">
    <property type="taxonomic scope" value="Eukaryota"/>
</dbReference>
<dbReference type="InterPro" id="IPR054471">
    <property type="entry name" value="GPIID_WHD"/>
</dbReference>
<accession>W6Z751</accession>
<dbReference type="SUPFAM" id="SSF48403">
    <property type="entry name" value="Ankyrin repeat"/>
    <property type="match status" value="1"/>
</dbReference>
<dbReference type="InterPro" id="IPR056884">
    <property type="entry name" value="NPHP3-like_N"/>
</dbReference>
<dbReference type="InterPro" id="IPR036770">
    <property type="entry name" value="Ankyrin_rpt-contain_sf"/>
</dbReference>
<reference evidence="5 6" key="1">
    <citation type="journal article" date="2013" name="PLoS Genet.">
        <title>Comparative genome structure, secondary metabolite, and effector coding capacity across Cochliobolus pathogens.</title>
        <authorList>
            <person name="Condon B.J."/>
            <person name="Leng Y."/>
            <person name="Wu D."/>
            <person name="Bushley K.E."/>
            <person name="Ohm R.A."/>
            <person name="Otillar R."/>
            <person name="Martin J."/>
            <person name="Schackwitz W."/>
            <person name="Grimwood J."/>
            <person name="MohdZainudin N."/>
            <person name="Xue C."/>
            <person name="Wang R."/>
            <person name="Manning V.A."/>
            <person name="Dhillon B."/>
            <person name="Tu Z.J."/>
            <person name="Steffenson B.J."/>
            <person name="Salamov A."/>
            <person name="Sun H."/>
            <person name="Lowry S."/>
            <person name="LaButti K."/>
            <person name="Han J."/>
            <person name="Copeland A."/>
            <person name="Lindquist E."/>
            <person name="Barry K."/>
            <person name="Schmutz J."/>
            <person name="Baker S.E."/>
            <person name="Ciuffetti L.M."/>
            <person name="Grigoriev I.V."/>
            <person name="Zhong S."/>
            <person name="Turgeon B.G."/>
        </authorList>
    </citation>
    <scope>NUCLEOTIDE SEQUENCE [LARGE SCALE GENOMIC DNA]</scope>
    <source>
        <strain evidence="5 6">ATCC 44560</strain>
    </source>
</reference>
<keyword evidence="6" id="KW-1185">Reference proteome</keyword>
<dbReference type="OrthoDB" id="7464126at2759"/>
<dbReference type="AlphaFoldDB" id="W6Z751"/>
<dbReference type="SUPFAM" id="SSF52540">
    <property type="entry name" value="P-loop containing nucleoside triphosphate hydrolases"/>
    <property type="match status" value="1"/>
</dbReference>
<dbReference type="GeneID" id="19128477"/>
<keyword evidence="1" id="KW-0677">Repeat</keyword>
<dbReference type="EMBL" id="KI963977">
    <property type="protein sequence ID" value="EUC45810.1"/>
    <property type="molecule type" value="Genomic_DNA"/>
</dbReference>
<dbReference type="RefSeq" id="XP_007687691.1">
    <property type="nucleotide sequence ID" value="XM_007689501.1"/>
</dbReference>
<feature type="domain" description="GPI inositol-deacylase winged helix" evidence="3">
    <location>
        <begin position="548"/>
        <end position="625"/>
    </location>
</feature>
<dbReference type="SMART" id="SM00248">
    <property type="entry name" value="ANK"/>
    <property type="match status" value="2"/>
</dbReference>
<evidence type="ECO:0000256" key="1">
    <source>
        <dbReference type="ARBA" id="ARBA00022737"/>
    </source>
</evidence>
<protein>
    <submittedName>
        <fullName evidence="5">Uncharacterized protein</fullName>
    </submittedName>
</protein>
<dbReference type="PANTHER" id="PTHR10039">
    <property type="entry name" value="AMELOGENIN"/>
    <property type="match status" value="1"/>
</dbReference>
<feature type="repeat" description="ANK" evidence="2">
    <location>
        <begin position="796"/>
        <end position="820"/>
    </location>
</feature>
<evidence type="ECO:0000313" key="6">
    <source>
        <dbReference type="Proteomes" id="UP000054032"/>
    </source>
</evidence>
<dbReference type="Pfam" id="PF12796">
    <property type="entry name" value="Ank_2"/>
    <property type="match status" value="1"/>
</dbReference>
<dbReference type="Gene3D" id="3.40.50.300">
    <property type="entry name" value="P-loop containing nucleotide triphosphate hydrolases"/>
    <property type="match status" value="1"/>
</dbReference>
<evidence type="ECO:0000259" key="4">
    <source>
        <dbReference type="Pfam" id="PF24883"/>
    </source>
</evidence>
<name>W6Z751_COCMI</name>
<dbReference type="Proteomes" id="UP000054032">
    <property type="component" value="Unassembled WGS sequence"/>
</dbReference>
<dbReference type="Pfam" id="PF24883">
    <property type="entry name" value="NPHP3_N"/>
    <property type="match status" value="1"/>
</dbReference>
<organism evidence="5 6">
    <name type="scientific">Bipolaris oryzae ATCC 44560</name>
    <dbReference type="NCBI Taxonomy" id="930090"/>
    <lineage>
        <taxon>Eukaryota</taxon>
        <taxon>Fungi</taxon>
        <taxon>Dikarya</taxon>
        <taxon>Ascomycota</taxon>
        <taxon>Pezizomycotina</taxon>
        <taxon>Dothideomycetes</taxon>
        <taxon>Pleosporomycetidae</taxon>
        <taxon>Pleosporales</taxon>
        <taxon>Pleosporineae</taxon>
        <taxon>Pleosporaceae</taxon>
        <taxon>Bipolaris</taxon>
    </lineage>
</organism>
<feature type="non-terminal residue" evidence="5">
    <location>
        <position position="838"/>
    </location>
</feature>
<dbReference type="HOGENOM" id="CLU_000288_34_3_1"/>
<dbReference type="PROSITE" id="PS50088">
    <property type="entry name" value="ANK_REPEAT"/>
    <property type="match status" value="1"/>
</dbReference>
<dbReference type="InterPro" id="IPR002110">
    <property type="entry name" value="Ankyrin_rpt"/>
</dbReference>
<dbReference type="InterPro" id="IPR027417">
    <property type="entry name" value="P-loop_NTPase"/>
</dbReference>
<evidence type="ECO:0000313" key="5">
    <source>
        <dbReference type="EMBL" id="EUC45810.1"/>
    </source>
</evidence>
<evidence type="ECO:0000259" key="3">
    <source>
        <dbReference type="Pfam" id="PF22939"/>
    </source>
</evidence>
<dbReference type="KEGG" id="bor:COCMIDRAFT_94583"/>
<dbReference type="PROSITE" id="PS50297">
    <property type="entry name" value="ANK_REP_REGION"/>
    <property type="match status" value="1"/>
</dbReference>
<dbReference type="Gene3D" id="1.25.40.20">
    <property type="entry name" value="Ankyrin repeat-containing domain"/>
    <property type="match status" value="1"/>
</dbReference>
<evidence type="ECO:0000256" key="2">
    <source>
        <dbReference type="PROSITE-ProRule" id="PRU00023"/>
    </source>
</evidence>
<sequence length="838" mass="93810">MSSALAKASPLRPEIRLAQAVSEFEADLSHEQKSTFQTIRSQSLLTIPSLREVMQLTAEVDRHTSKKFSNACFGPRFTNFLHGVQQFATLGDIMVGGSQNLLACGVWSLVRMSLLSIVNLSNYIDKLSSLFMDVGRSAPRYQAIALLYPRSSELQSNLSEYFIVVVGLCHYLFKFGQKSAMQQFASSLSDAHLKTFQTDLHKWANSIKEQMGINEAQENSTLRALTRQMFKSTSYQQRLAVNARVLNFCSTYDYQVTWKQIRKAGNMSFYRQQAEYREWRDSSYSSTLLYVGKLGSGKSVLLANIVDDLSLSAKDPPLVAYFFCKHDIPESLQARTIIGSLARQLLRTVPDLGVLAKSCENTHNIGDTEKVLGMLLQGFPADKRVYFVLDGLGECDDEEKETLVQAIRKIQVKLKMLVCASFREEANNGLQSITTNNQLLTIRAISIPEDNPDIDAFIEADLERCLRQERLTIGDPTLILEIQDKLSKGSQGMFLWVALQIQTLCDMKTDHAIREALADLPKDLSETFARILRKSAQSGKSGSSDLALQRKTLQIVLAARQPLTMDELREALSVTPGDTAWDPSKLLNNVYSALACCGCLLTVDEEELTVRVIHHSVKQYILNTNFPFEEAQRMLADTVVTYLGYGVFGTELSRVKFHPIVVQSAPSKIVQATISSSSNARQLAIKLLGSRRQYEFDMSKALVEAHSSLNSKPEHVFGFYTYAKSYWQDHVFYVSGHKAGIFNLCSKLIYSRASELKKADKDYWTHFQWAAENGNRNVLALLLQTGKADIEAKNSDGWTALMQAARDGHRDTVKVLLTIGKADVEAKDNDGWTALMLA</sequence>
<dbReference type="Pfam" id="PF22939">
    <property type="entry name" value="WHD_GPIID"/>
    <property type="match status" value="1"/>
</dbReference>
<feature type="domain" description="Nephrocystin 3-like N-terminal" evidence="4">
    <location>
        <begin position="272"/>
        <end position="418"/>
    </location>
</feature>
<keyword evidence="2" id="KW-0040">ANK repeat</keyword>